<evidence type="ECO:0000259" key="10">
    <source>
        <dbReference type="PROSITE" id="PS50126"/>
    </source>
</evidence>
<evidence type="ECO:0000256" key="5">
    <source>
        <dbReference type="ARBA" id="ARBA00022695"/>
    </source>
</evidence>
<dbReference type="InterPro" id="IPR001247">
    <property type="entry name" value="ExoRNase_PH_dom1"/>
</dbReference>
<dbReference type="InterPro" id="IPR015847">
    <property type="entry name" value="ExoRNase_PH_dom2"/>
</dbReference>
<evidence type="ECO:0000256" key="4">
    <source>
        <dbReference type="ARBA" id="ARBA00022679"/>
    </source>
</evidence>
<dbReference type="GO" id="GO:0003723">
    <property type="term" value="F:RNA binding"/>
    <property type="evidence" value="ECO:0007669"/>
    <property type="project" value="UniProtKB-UniRule"/>
</dbReference>
<dbReference type="SUPFAM" id="SSF50249">
    <property type="entry name" value="Nucleic acid-binding proteins"/>
    <property type="match status" value="1"/>
</dbReference>
<keyword evidence="4 9" id="KW-0808">Transferase</keyword>
<comment type="catalytic activity">
    <reaction evidence="9">
        <text>RNA(n+1) + phosphate = RNA(n) + a ribonucleoside 5'-diphosphate</text>
        <dbReference type="Rhea" id="RHEA:22096"/>
        <dbReference type="Rhea" id="RHEA-COMP:14527"/>
        <dbReference type="Rhea" id="RHEA-COMP:17342"/>
        <dbReference type="ChEBI" id="CHEBI:43474"/>
        <dbReference type="ChEBI" id="CHEBI:57930"/>
        <dbReference type="ChEBI" id="CHEBI:140395"/>
        <dbReference type="EC" id="2.7.7.8"/>
    </reaction>
</comment>
<dbReference type="PIRSF" id="PIRSF005499">
    <property type="entry name" value="PNPase"/>
    <property type="match status" value="1"/>
</dbReference>
<dbReference type="InterPro" id="IPR015848">
    <property type="entry name" value="PNPase_PH_RNA-bd_bac/org-type"/>
</dbReference>
<comment type="caution">
    <text evidence="11">The sequence shown here is derived from an EMBL/GenBank/DDBJ whole genome shotgun (WGS) entry which is preliminary data.</text>
</comment>
<dbReference type="Gene3D" id="3.30.1370.10">
    <property type="entry name" value="K Homology domain, type 1"/>
    <property type="match status" value="1"/>
</dbReference>
<dbReference type="InterPro" id="IPR003029">
    <property type="entry name" value="S1_domain"/>
</dbReference>
<keyword evidence="3 9" id="KW-0963">Cytoplasm</keyword>
<dbReference type="CDD" id="cd11364">
    <property type="entry name" value="RNase_PH_PNPase_2"/>
    <property type="match status" value="1"/>
</dbReference>
<feature type="binding site" evidence="9">
    <location>
        <position position="483"/>
    </location>
    <ligand>
        <name>Mg(2+)</name>
        <dbReference type="ChEBI" id="CHEBI:18420"/>
    </ligand>
</feature>
<dbReference type="FunFam" id="3.30.230.70:FF:000001">
    <property type="entry name" value="Polyribonucleotide nucleotidyltransferase"/>
    <property type="match status" value="1"/>
</dbReference>
<dbReference type="InterPro" id="IPR036456">
    <property type="entry name" value="PNPase_PH_RNA-bd_sf"/>
</dbReference>
<dbReference type="InterPro" id="IPR012340">
    <property type="entry name" value="NA-bd_OB-fold"/>
</dbReference>
<dbReference type="Pfam" id="PF00575">
    <property type="entry name" value="S1"/>
    <property type="match status" value="1"/>
</dbReference>
<reference evidence="11 12" key="1">
    <citation type="submission" date="2019-08" db="EMBL/GenBank/DDBJ databases">
        <title>100 year-old enigma solved: identification of Planctomyces bekefii, the type genus and species of the phylum Planctomycetes.</title>
        <authorList>
            <person name="Svetlana D.N."/>
            <person name="Overmann J."/>
        </authorList>
    </citation>
    <scope>NUCLEOTIDE SEQUENCE [LARGE SCALE GENOMIC DNA]</scope>
    <source>
        <strain evidence="11">Phe10_nw2017</strain>
    </source>
</reference>
<dbReference type="PANTHER" id="PTHR11252:SF0">
    <property type="entry name" value="POLYRIBONUCLEOTIDE NUCLEOTIDYLTRANSFERASE 1, MITOCHONDRIAL"/>
    <property type="match status" value="1"/>
</dbReference>
<dbReference type="CDD" id="cd04472">
    <property type="entry name" value="S1_PNPase"/>
    <property type="match status" value="1"/>
</dbReference>
<dbReference type="EMBL" id="SRHE01000254">
    <property type="protein sequence ID" value="TWW09512.1"/>
    <property type="molecule type" value="Genomic_DNA"/>
</dbReference>
<dbReference type="InterPro" id="IPR036612">
    <property type="entry name" value="KH_dom_type_1_sf"/>
</dbReference>
<evidence type="ECO:0000256" key="3">
    <source>
        <dbReference type="ARBA" id="ARBA00022490"/>
    </source>
</evidence>
<dbReference type="EC" id="2.7.7.8" evidence="9"/>
<dbReference type="SUPFAM" id="SSF54211">
    <property type="entry name" value="Ribosomal protein S5 domain 2-like"/>
    <property type="match status" value="2"/>
</dbReference>
<keyword evidence="5 9" id="KW-0548">Nucleotidyltransferase</keyword>
<comment type="cofactor">
    <cofactor evidence="9">
        <name>Mg(2+)</name>
        <dbReference type="ChEBI" id="CHEBI:18420"/>
    </cofactor>
</comment>
<dbReference type="HAMAP" id="MF_01595">
    <property type="entry name" value="PNPase"/>
    <property type="match status" value="1"/>
</dbReference>
<reference evidence="11 12" key="2">
    <citation type="submission" date="2019-08" db="EMBL/GenBank/DDBJ databases">
        <authorList>
            <person name="Henke P."/>
        </authorList>
    </citation>
    <scope>NUCLEOTIDE SEQUENCE [LARGE SCALE GENOMIC DNA]</scope>
    <source>
        <strain evidence="11">Phe10_nw2017</strain>
    </source>
</reference>
<dbReference type="Gene3D" id="2.40.50.140">
    <property type="entry name" value="Nucleic acid-binding proteins"/>
    <property type="match status" value="1"/>
</dbReference>
<dbReference type="InterPro" id="IPR004087">
    <property type="entry name" value="KH_dom"/>
</dbReference>
<dbReference type="NCBIfam" id="TIGR03591">
    <property type="entry name" value="polynuc_phos"/>
    <property type="match status" value="1"/>
</dbReference>
<dbReference type="PROSITE" id="PS50084">
    <property type="entry name" value="KH_TYPE_1"/>
    <property type="match status" value="1"/>
</dbReference>
<protein>
    <recommendedName>
        <fullName evidence="9">Polyribonucleotide nucleotidyltransferase</fullName>
        <ecNumber evidence="9">2.7.7.8</ecNumber>
    </recommendedName>
    <alternativeName>
        <fullName evidence="9">Polynucleotide phosphorylase</fullName>
        <shortName evidence="9">PNPase</shortName>
    </alternativeName>
</protein>
<dbReference type="InterPro" id="IPR020568">
    <property type="entry name" value="Ribosomal_Su5_D2-typ_SF"/>
</dbReference>
<dbReference type="SUPFAM" id="SSF55666">
    <property type="entry name" value="Ribonuclease PH domain 2-like"/>
    <property type="match status" value="2"/>
</dbReference>
<dbReference type="Gene3D" id="3.30.230.70">
    <property type="entry name" value="GHMP Kinase, N-terminal domain"/>
    <property type="match status" value="2"/>
</dbReference>
<dbReference type="GO" id="GO:0006402">
    <property type="term" value="P:mRNA catabolic process"/>
    <property type="evidence" value="ECO:0007669"/>
    <property type="project" value="UniProtKB-UniRule"/>
</dbReference>
<dbReference type="SMART" id="SM00316">
    <property type="entry name" value="S1"/>
    <property type="match status" value="1"/>
</dbReference>
<name>A0A5C6M689_9PLAN</name>
<dbReference type="GO" id="GO:0006396">
    <property type="term" value="P:RNA processing"/>
    <property type="evidence" value="ECO:0007669"/>
    <property type="project" value="InterPro"/>
</dbReference>
<sequence>MSFVREVTVGDKLIRLEFQKFAKLANGSVMVSCGDTQVLVTVCASDEPKEGQDFFPLTVDYLEKFYAAGRIPGGFFKREAKPTERESLNSRVIDRPLRPSFPEDYMNETQIIATVMSYEPAHHPAPLALLGASAALMISDIPFNGPVASLRMGMKDGKLILDPPLLETTDLDLTVACRPDAILMVEAGANFLSEDQMLDAITTAHQWMKPLFDVQYEIQKAIGKPKREVPKKTFDANLFEEVLAASKAPIAACFEIGDKLERNKALKAASKQVISALNPDGDDKRKAQIKLILEDVKYKMMREQILGEKKRIGGRGFKDVRNITCEPRVLKRPHGSAMFQRGETQAVATVTLGAGDDELRIDSIHSGDERKAFLLHYNFPPFSTGEAKPQRGLSRREMGHGALAERAIAQILPDKSKFGYTIRLVSDVLESNGSSSMATVCAGTMALLDAGVPIVEPVAGIAMGLIKEGDRYAVLSDILGDEDHLGDMDFKVCGGENGITALQMDIKIGGLSKEIMREALAQAREGRRHILGKMKSAIAEPKELSQFAPRIFQLKIPSDRIRDLIGPGGKMVKKIVADTGVKIDIQDDGMVNIVSPDVLSAEAAKSLIRSVTSDPDVGGIYLGTVKKIMDFGAFIEIKPGTEGLCHISELEEGRVAKVTDVLKEGDECLVKVLDIDRQGKIKLSRRAALGKKPTTQG</sequence>
<dbReference type="InterPro" id="IPR012162">
    <property type="entry name" value="PNPase"/>
</dbReference>
<proteinExistence type="inferred from homology"/>
<dbReference type="NCBIfam" id="NF008805">
    <property type="entry name" value="PRK11824.1"/>
    <property type="match status" value="1"/>
</dbReference>
<evidence type="ECO:0000256" key="1">
    <source>
        <dbReference type="ARBA" id="ARBA00004496"/>
    </source>
</evidence>
<dbReference type="Proteomes" id="UP000321083">
    <property type="component" value="Unassembled WGS sequence"/>
</dbReference>
<feature type="domain" description="S1 motif" evidence="10">
    <location>
        <begin position="618"/>
        <end position="686"/>
    </location>
</feature>
<keyword evidence="7 9" id="KW-0460">Magnesium</keyword>
<dbReference type="GO" id="GO:0000287">
    <property type="term" value="F:magnesium ion binding"/>
    <property type="evidence" value="ECO:0007669"/>
    <property type="project" value="UniProtKB-UniRule"/>
</dbReference>
<evidence type="ECO:0000313" key="11">
    <source>
        <dbReference type="EMBL" id="TWW09512.1"/>
    </source>
</evidence>
<gene>
    <name evidence="9 11" type="primary">pnp</name>
    <name evidence="11" type="ORF">E3A20_13600</name>
</gene>
<dbReference type="SUPFAM" id="SSF46915">
    <property type="entry name" value="Polynucleotide phosphorylase/guanosine pentaphosphate synthase (PNPase/GPSI), domain 3"/>
    <property type="match status" value="1"/>
</dbReference>
<dbReference type="CDD" id="cd02393">
    <property type="entry name" value="KH-I_PNPase"/>
    <property type="match status" value="1"/>
</dbReference>
<evidence type="ECO:0000256" key="7">
    <source>
        <dbReference type="ARBA" id="ARBA00022842"/>
    </source>
</evidence>
<dbReference type="GO" id="GO:0004654">
    <property type="term" value="F:polyribonucleotide nucleotidyltransferase activity"/>
    <property type="evidence" value="ECO:0007669"/>
    <property type="project" value="UniProtKB-UniRule"/>
</dbReference>
<evidence type="ECO:0000256" key="2">
    <source>
        <dbReference type="ARBA" id="ARBA00007404"/>
    </source>
</evidence>
<dbReference type="Pfam" id="PF00013">
    <property type="entry name" value="KH_1"/>
    <property type="match status" value="1"/>
</dbReference>
<keyword evidence="12" id="KW-1185">Reference proteome</keyword>
<dbReference type="FunFam" id="3.30.1370.10:FF:000001">
    <property type="entry name" value="Polyribonucleotide nucleotidyltransferase"/>
    <property type="match status" value="1"/>
</dbReference>
<dbReference type="PANTHER" id="PTHR11252">
    <property type="entry name" value="POLYRIBONUCLEOTIDE NUCLEOTIDYLTRANSFERASE"/>
    <property type="match status" value="1"/>
</dbReference>
<evidence type="ECO:0000256" key="8">
    <source>
        <dbReference type="ARBA" id="ARBA00022884"/>
    </source>
</evidence>
<dbReference type="FunFam" id="3.30.230.70:FF:000002">
    <property type="entry name" value="Polyribonucleotide nucleotidyltransferase"/>
    <property type="match status" value="1"/>
</dbReference>
<dbReference type="InterPro" id="IPR036345">
    <property type="entry name" value="ExoRNase_PH_dom2_sf"/>
</dbReference>
<dbReference type="InterPro" id="IPR004088">
    <property type="entry name" value="KH_dom_type_1"/>
</dbReference>
<evidence type="ECO:0000313" key="12">
    <source>
        <dbReference type="Proteomes" id="UP000321083"/>
    </source>
</evidence>
<dbReference type="FunFam" id="2.40.50.140:FF:000023">
    <property type="entry name" value="Polyribonucleotide nucleotidyltransferase"/>
    <property type="match status" value="1"/>
</dbReference>
<keyword evidence="6 9" id="KW-0479">Metal-binding</keyword>
<comment type="similarity">
    <text evidence="2 9">Belongs to the polyribonucleotide nucleotidyltransferase family.</text>
</comment>
<dbReference type="InterPro" id="IPR027408">
    <property type="entry name" value="PNPase/RNase_PH_dom_sf"/>
</dbReference>
<dbReference type="AlphaFoldDB" id="A0A5C6M689"/>
<evidence type="ECO:0000256" key="6">
    <source>
        <dbReference type="ARBA" id="ARBA00022723"/>
    </source>
</evidence>
<dbReference type="GO" id="GO:0000175">
    <property type="term" value="F:3'-5'-RNA exonuclease activity"/>
    <property type="evidence" value="ECO:0007669"/>
    <property type="project" value="TreeGrafter"/>
</dbReference>
<accession>A0A5C6M689</accession>
<comment type="subcellular location">
    <subcellularLocation>
        <location evidence="1 9">Cytoplasm</location>
    </subcellularLocation>
</comment>
<dbReference type="SUPFAM" id="SSF54791">
    <property type="entry name" value="Eukaryotic type KH-domain (KH-domain type I)"/>
    <property type="match status" value="1"/>
</dbReference>
<organism evidence="11 12">
    <name type="scientific">Planctomyces bekefii</name>
    <dbReference type="NCBI Taxonomy" id="1653850"/>
    <lineage>
        <taxon>Bacteria</taxon>
        <taxon>Pseudomonadati</taxon>
        <taxon>Planctomycetota</taxon>
        <taxon>Planctomycetia</taxon>
        <taxon>Planctomycetales</taxon>
        <taxon>Planctomycetaceae</taxon>
        <taxon>Planctomyces</taxon>
    </lineage>
</organism>
<dbReference type="Pfam" id="PF01138">
    <property type="entry name" value="RNase_PH"/>
    <property type="match status" value="2"/>
</dbReference>
<dbReference type="Pfam" id="PF03726">
    <property type="entry name" value="PNPase"/>
    <property type="match status" value="1"/>
</dbReference>
<keyword evidence="8 9" id="KW-0694">RNA-binding</keyword>
<dbReference type="PROSITE" id="PS50126">
    <property type="entry name" value="S1"/>
    <property type="match status" value="1"/>
</dbReference>
<feature type="binding site" evidence="9">
    <location>
        <position position="489"/>
    </location>
    <ligand>
        <name>Mg(2+)</name>
        <dbReference type="ChEBI" id="CHEBI:18420"/>
    </ligand>
</feature>
<dbReference type="SMART" id="SM00322">
    <property type="entry name" value="KH"/>
    <property type="match status" value="1"/>
</dbReference>
<dbReference type="GO" id="GO:0005829">
    <property type="term" value="C:cytosol"/>
    <property type="evidence" value="ECO:0007669"/>
    <property type="project" value="TreeGrafter"/>
</dbReference>
<comment type="function">
    <text evidence="9">Involved in mRNA degradation. Catalyzes the phosphorolysis of single-stranded polyribonucleotides processively in the 3'- to 5'-direction.</text>
</comment>
<dbReference type="Pfam" id="PF03725">
    <property type="entry name" value="RNase_PH_C"/>
    <property type="match status" value="1"/>
</dbReference>
<evidence type="ECO:0000256" key="9">
    <source>
        <dbReference type="HAMAP-Rule" id="MF_01595"/>
    </source>
</evidence>